<evidence type="ECO:0000313" key="2">
    <source>
        <dbReference type="Proteomes" id="UP000654345"/>
    </source>
</evidence>
<organism evidence="1 2">
    <name type="scientific">Ktedonobacter robiniae</name>
    <dbReference type="NCBI Taxonomy" id="2778365"/>
    <lineage>
        <taxon>Bacteria</taxon>
        <taxon>Bacillati</taxon>
        <taxon>Chloroflexota</taxon>
        <taxon>Ktedonobacteria</taxon>
        <taxon>Ktedonobacterales</taxon>
        <taxon>Ktedonobacteraceae</taxon>
        <taxon>Ktedonobacter</taxon>
    </lineage>
</organism>
<dbReference type="Proteomes" id="UP000654345">
    <property type="component" value="Unassembled WGS sequence"/>
</dbReference>
<proteinExistence type="predicted"/>
<keyword evidence="2" id="KW-1185">Reference proteome</keyword>
<sequence>MFGLFQIMALKQTVQSIECLRPLRDESSAVGKQGSYLPHVVRRNPDRWDQTGSQELRQFERVARIGLDARGGKQFDR</sequence>
<gene>
    <name evidence="1" type="ORF">KSB_67710</name>
</gene>
<protein>
    <submittedName>
        <fullName evidence="1">Uncharacterized protein</fullName>
    </submittedName>
</protein>
<reference evidence="1 2" key="1">
    <citation type="journal article" date="2021" name="Int. J. Syst. Evol. Microbiol.">
        <title>Reticulibacter mediterranei gen. nov., sp. nov., within the new family Reticulibacteraceae fam. nov., and Ktedonospora formicarum gen. nov., sp. nov., Ktedonobacter robiniae sp. nov., Dictyobacter formicarum sp. nov. and Dictyobacter arantiisoli sp. nov., belonging to the class Ktedonobacteria.</title>
        <authorList>
            <person name="Yabe S."/>
            <person name="Zheng Y."/>
            <person name="Wang C.M."/>
            <person name="Sakai Y."/>
            <person name="Abe K."/>
            <person name="Yokota A."/>
            <person name="Donadio S."/>
            <person name="Cavaletti L."/>
            <person name="Monciardini P."/>
        </authorList>
    </citation>
    <scope>NUCLEOTIDE SEQUENCE [LARGE SCALE GENOMIC DNA]</scope>
    <source>
        <strain evidence="1 2">SOSP1-30</strain>
    </source>
</reference>
<dbReference type="EMBL" id="BNJG01000003">
    <property type="protein sequence ID" value="GHO58296.1"/>
    <property type="molecule type" value="Genomic_DNA"/>
</dbReference>
<comment type="caution">
    <text evidence="1">The sequence shown here is derived from an EMBL/GenBank/DDBJ whole genome shotgun (WGS) entry which is preliminary data.</text>
</comment>
<accession>A0ABQ3UZH9</accession>
<name>A0ABQ3UZH9_9CHLR</name>
<evidence type="ECO:0000313" key="1">
    <source>
        <dbReference type="EMBL" id="GHO58296.1"/>
    </source>
</evidence>